<evidence type="ECO:0000313" key="3">
    <source>
        <dbReference type="Proteomes" id="UP001058271"/>
    </source>
</evidence>
<dbReference type="EMBL" id="CP073721">
    <property type="protein sequence ID" value="UWZ37041.1"/>
    <property type="molecule type" value="Genomic_DNA"/>
</dbReference>
<feature type="domain" description="Protein NO VEIN C-terminal" evidence="1">
    <location>
        <begin position="158"/>
        <end position="238"/>
    </location>
</feature>
<dbReference type="Proteomes" id="UP001058271">
    <property type="component" value="Chromosome"/>
</dbReference>
<dbReference type="InterPro" id="IPR024975">
    <property type="entry name" value="NOV_C"/>
</dbReference>
<accession>A0ABY5Z4R8</accession>
<evidence type="ECO:0000313" key="2">
    <source>
        <dbReference type="EMBL" id="UWZ37041.1"/>
    </source>
</evidence>
<organism evidence="2 3">
    <name type="scientific">Dactylosporangium roseum</name>
    <dbReference type="NCBI Taxonomy" id="47989"/>
    <lineage>
        <taxon>Bacteria</taxon>
        <taxon>Bacillati</taxon>
        <taxon>Actinomycetota</taxon>
        <taxon>Actinomycetes</taxon>
        <taxon>Micromonosporales</taxon>
        <taxon>Micromonosporaceae</taxon>
        <taxon>Dactylosporangium</taxon>
    </lineage>
</organism>
<protein>
    <submittedName>
        <fullName evidence="2">DUF3883 domain-containing protein</fullName>
    </submittedName>
</protein>
<sequence length="282" mass="31615">MLKHQPWNNGTQEERDYEVEWNMWQRRQPPFHDLEVGTQVVLVSAGGPNAGKLTWQVEVVDVIKGRYETHDEAWRLIRPLGVPKAVFMNQDYTVNAAPAGWLLAWAYRPVRKIMQPRTAEHHIGRNGWGVTDAVQVGGGNAGDGQGRLPDPQLRRKVELAAMRKVREWLVDQGYGSRSIRDTSATCPYDYEVGPAHAPKLRVEVKGTLGGRGPVIVTAGEVLSARQGGVRTALAVVHDIELTLRVDGTWEATGGQVWVDEHWVPTDETLEPLQYRHQPDFGR</sequence>
<keyword evidence="3" id="KW-1185">Reference proteome</keyword>
<proteinExistence type="predicted"/>
<dbReference type="Pfam" id="PF13020">
    <property type="entry name" value="NOV_C"/>
    <property type="match status" value="1"/>
</dbReference>
<reference evidence="2" key="1">
    <citation type="submission" date="2021-04" db="EMBL/GenBank/DDBJ databases">
        <title>Biosynthetic gene clusters of Dactylosporangioum roseum.</title>
        <authorList>
            <person name="Hartkoorn R.C."/>
            <person name="Beaudoing E."/>
            <person name="Hot D."/>
            <person name="Moureu S."/>
        </authorList>
    </citation>
    <scope>NUCLEOTIDE SEQUENCE</scope>
    <source>
        <strain evidence="2">NRRL B-16295</strain>
    </source>
</reference>
<gene>
    <name evidence="2" type="ORF">Drose_01565</name>
</gene>
<evidence type="ECO:0000259" key="1">
    <source>
        <dbReference type="Pfam" id="PF13020"/>
    </source>
</evidence>
<dbReference type="RefSeq" id="WP_260726387.1">
    <property type="nucleotide sequence ID" value="NZ_BAAABS010000013.1"/>
</dbReference>
<name>A0ABY5Z4R8_9ACTN</name>